<feature type="region of interest" description="Disordered" evidence="1">
    <location>
        <begin position="539"/>
        <end position="605"/>
    </location>
</feature>
<dbReference type="RefSeq" id="XP_009492656.1">
    <property type="nucleotide sequence ID" value="XM_009494381.1"/>
</dbReference>
<feature type="compositionally biased region" description="Basic residues" evidence="1">
    <location>
        <begin position="563"/>
        <end position="582"/>
    </location>
</feature>
<name>A0A058ZEZ3_FONAL</name>
<accession>A0A058ZEZ3</accession>
<evidence type="ECO:0000313" key="2">
    <source>
        <dbReference type="EMBL" id="KCV72955.1"/>
    </source>
</evidence>
<feature type="region of interest" description="Disordered" evidence="1">
    <location>
        <begin position="490"/>
        <end position="521"/>
    </location>
</feature>
<protein>
    <submittedName>
        <fullName evidence="2">Uncharacterized protein</fullName>
    </submittedName>
</protein>
<feature type="region of interest" description="Disordered" evidence="1">
    <location>
        <begin position="65"/>
        <end position="141"/>
    </location>
</feature>
<feature type="compositionally biased region" description="Polar residues" evidence="1">
    <location>
        <begin position="76"/>
        <end position="88"/>
    </location>
</feature>
<organism evidence="2">
    <name type="scientific">Fonticula alba</name>
    <name type="common">Slime mold</name>
    <dbReference type="NCBI Taxonomy" id="691883"/>
    <lineage>
        <taxon>Eukaryota</taxon>
        <taxon>Rotosphaerida</taxon>
        <taxon>Fonticulaceae</taxon>
        <taxon>Fonticula</taxon>
    </lineage>
</organism>
<evidence type="ECO:0000256" key="1">
    <source>
        <dbReference type="SAM" id="MobiDB-lite"/>
    </source>
</evidence>
<dbReference type="GeneID" id="20525234"/>
<feature type="region of interest" description="Disordered" evidence="1">
    <location>
        <begin position="893"/>
        <end position="956"/>
    </location>
</feature>
<dbReference type="Proteomes" id="UP000030693">
    <property type="component" value="Unassembled WGS sequence"/>
</dbReference>
<feature type="region of interest" description="Disordered" evidence="1">
    <location>
        <begin position="973"/>
        <end position="1008"/>
    </location>
</feature>
<feature type="compositionally biased region" description="Acidic residues" evidence="1">
    <location>
        <begin position="101"/>
        <end position="115"/>
    </location>
</feature>
<feature type="compositionally biased region" description="Low complexity" evidence="1">
    <location>
        <begin position="910"/>
        <end position="920"/>
    </location>
</feature>
<gene>
    <name evidence="2" type="ORF">H696_00509</name>
</gene>
<proteinExistence type="predicted"/>
<keyword evidence="3" id="KW-1185">Reference proteome</keyword>
<evidence type="ECO:0000313" key="3">
    <source>
        <dbReference type="Proteomes" id="UP000030693"/>
    </source>
</evidence>
<dbReference type="EMBL" id="KB932201">
    <property type="protein sequence ID" value="KCV72955.1"/>
    <property type="molecule type" value="Genomic_DNA"/>
</dbReference>
<sequence length="1303" mass="136325">MRGLDGYEVPTAEQSKVSRLKDRMAVAANTAVAKRLGSARFMQQQPQRPWRRQHGAGKLGLRAIGRSHVHPHTGERTSLSGRSLSSQARIEADRRQGLCTDDSDLDDWFASDTDNDAPGLPAPLPGQAPVAGRGSGEGPPRRVAFAPAISYMGSNESQLLADAEDAVRLRAPGPGLALGPRSPPAMRDSLWQPLSLMGQYGQSRLEAGDLAGPPAAGLAPDPATGRPAGGFRLRRPHSLNTVGPDVGQAGAFLGAATLSAGPGAGPAIRFRIVSPDGRLAARYRDVDALATGVLAGDEPPGTVAGQEDTLRTRRELVTPLGITIDDATDTPDGVVVVPVGPAAPASLDGASVAAPPPLQGDTSSVFATPQAGAMLADRFLRFEGLSRPRPRKLLNSASTTTLMAPEVGSRLQRPATRYRVAKPVVPPLAGVPPPAGQADDLARSSSFEDFFPLMDLAEDGEDGRPAGRSRRGRLRGWARRTGQRLGMLVPGRSRGWRSAPGASTGNTPGVHPANMAPRRPGRVRGFRRRAGRLFGFLRKKPTRHRPPVTRPLAASGHWSVSAARRKGHRGYQRSRARWRARRGPPLAPDAGSTPAGTDPGARDATGVGIAAGTAAAPPAAGPSAVAAAPAAPMVRRQSVFHTYDAPQSPRLAPYQTVTPSALAADAAARSAIDTSHPPSDIGSGLATPILRRDSADRKLAAQMDGGSRSACLTRRAFERAASTTRLTALICNPQSARITYALAARWANFILRQCPRCSGDCPAGGMAALQTGSTCHYDLGISTARGARIAGDLAQQRTRSLVVIYECETIGKAPLLRPLAHLLDTIEALGKLEEAQREPSLAGGPAHAARRYSARLVVCARRLPGRICLIGDPHGAGGYATWFHIFGQRYDGRGRRTSSRGADNGQAPHSNGGSNGANNAPESPKRRKRRSPSHSPRPGSPVLVATQPSPFAMLSPERPADWRSLVYSGREGLASSLAPPDGADTLAGPGQREPTSQTGPTRQVAPAGPHSALAHLLSPPALTPAVLLSPHGPAEMAAASLFPGAWPAGRRQPTAAVAVVPPPAAPPPAALTPGLPPLRSQAPNWYLDMAHGALARGTANILDPFPDEALRSPVPNPRPMPAEALDRQQLFPLCRDLVSLRSGTITEETILDFLAPHDGTRLGGTENGGILGAGAPFATAPAPDTTSYFVANRPLAGQFRPAGRAVGIAFQRGPRRPSQATRLDICVAVVTAAPEPQDQMAALDEELFGRRILYALQTCGFPPSCVHALSIPAPSATWKTMAPAPAVAAATAATAVFMADGRD</sequence>
<reference evidence="2" key="1">
    <citation type="submission" date="2013-04" db="EMBL/GenBank/DDBJ databases">
        <title>The Genome Sequence of Fonticula alba ATCC 38817.</title>
        <authorList>
            <consortium name="The Broad Institute Genomics Platform"/>
            <person name="Russ C."/>
            <person name="Cuomo C."/>
            <person name="Burger G."/>
            <person name="Gray M.W."/>
            <person name="Holland P.W.H."/>
            <person name="King N."/>
            <person name="Lang F.B.F."/>
            <person name="Roger A.J."/>
            <person name="Ruiz-Trillo I."/>
            <person name="Brown M."/>
            <person name="Walker B."/>
            <person name="Young S."/>
            <person name="Zeng Q."/>
            <person name="Gargeya S."/>
            <person name="Fitzgerald M."/>
            <person name="Haas B."/>
            <person name="Abouelleil A."/>
            <person name="Allen A.W."/>
            <person name="Alvarado L."/>
            <person name="Arachchi H.M."/>
            <person name="Berlin A.M."/>
            <person name="Chapman S.B."/>
            <person name="Gainer-Dewar J."/>
            <person name="Goldberg J."/>
            <person name="Griggs A."/>
            <person name="Gujja S."/>
            <person name="Hansen M."/>
            <person name="Howarth C."/>
            <person name="Imamovic A."/>
            <person name="Ireland A."/>
            <person name="Larimer J."/>
            <person name="McCowan C."/>
            <person name="Murphy C."/>
            <person name="Pearson M."/>
            <person name="Poon T.W."/>
            <person name="Priest M."/>
            <person name="Roberts A."/>
            <person name="Saif S."/>
            <person name="Shea T."/>
            <person name="Sisk P."/>
            <person name="Sykes S."/>
            <person name="Wortman J."/>
            <person name="Nusbaum C."/>
            <person name="Birren B."/>
        </authorList>
    </citation>
    <scope>NUCLEOTIDE SEQUENCE [LARGE SCALE GENOMIC DNA]</scope>
    <source>
        <strain evidence="2">ATCC 38817</strain>
    </source>
</reference>